<protein>
    <submittedName>
        <fullName evidence="2">Uncharacterized protein LOC142178049</fullName>
    </submittedName>
</protein>
<sequence>MFGGPLARCLGPSQTEYVMREIHEGHCVNHAGGRSLVKTLIRAGYYWPKIEEDAESFVAKCDKCQRYGNNMHRPAELLHPVISLWLFMKWRMDIVGPLPQAKGKIKRITSTPYHSVANGQAESTNKVIINNLKKKLEESKGKWPEVLPGVLWAYRTKAKISTGGTPFSLVYGVEALIQVEVGESSTRYIQATEESNEEEM</sequence>
<reference evidence="1" key="1">
    <citation type="journal article" date="2014" name="Nat. Commun.">
        <title>The tobacco genome sequence and its comparison with those of tomato and potato.</title>
        <authorList>
            <person name="Sierro N."/>
            <person name="Battey J.N."/>
            <person name="Ouadi S."/>
            <person name="Bakaher N."/>
            <person name="Bovet L."/>
            <person name="Willig A."/>
            <person name="Goepfert S."/>
            <person name="Peitsch M.C."/>
            <person name="Ivanov N.V."/>
        </authorList>
    </citation>
    <scope>NUCLEOTIDE SEQUENCE [LARGE SCALE GENOMIC DNA]</scope>
</reference>
<organism evidence="1 2">
    <name type="scientific">Nicotiana tabacum</name>
    <name type="common">Common tobacco</name>
    <dbReference type="NCBI Taxonomy" id="4097"/>
    <lineage>
        <taxon>Eukaryota</taxon>
        <taxon>Viridiplantae</taxon>
        <taxon>Streptophyta</taxon>
        <taxon>Embryophyta</taxon>
        <taxon>Tracheophyta</taxon>
        <taxon>Spermatophyta</taxon>
        <taxon>Magnoliopsida</taxon>
        <taxon>eudicotyledons</taxon>
        <taxon>Gunneridae</taxon>
        <taxon>Pentapetalae</taxon>
        <taxon>asterids</taxon>
        <taxon>lamiids</taxon>
        <taxon>Solanales</taxon>
        <taxon>Solanaceae</taxon>
        <taxon>Nicotianoideae</taxon>
        <taxon>Nicotianeae</taxon>
        <taxon>Nicotiana</taxon>
    </lineage>
</organism>
<reference evidence="2" key="2">
    <citation type="submission" date="2025-08" db="UniProtKB">
        <authorList>
            <consortium name="RefSeq"/>
        </authorList>
    </citation>
    <scope>IDENTIFICATION</scope>
    <source>
        <tissue evidence="2">Leaf</tissue>
    </source>
</reference>
<accession>A0AC58U1X5</accession>
<proteinExistence type="predicted"/>
<evidence type="ECO:0000313" key="2">
    <source>
        <dbReference type="RefSeq" id="XP_075103471.1"/>
    </source>
</evidence>
<keyword evidence="1" id="KW-1185">Reference proteome</keyword>
<evidence type="ECO:0000313" key="1">
    <source>
        <dbReference type="Proteomes" id="UP000790787"/>
    </source>
</evidence>
<name>A0AC58U1X5_TOBAC</name>
<dbReference type="RefSeq" id="XP_075103471.1">
    <property type="nucleotide sequence ID" value="XM_075247370.1"/>
</dbReference>
<dbReference type="Proteomes" id="UP000790787">
    <property type="component" value="Chromosome 24"/>
</dbReference>
<gene>
    <name evidence="2" type="primary">LOC142178049</name>
</gene>